<dbReference type="GO" id="GO:0004553">
    <property type="term" value="F:hydrolase activity, hydrolyzing O-glycosyl compounds"/>
    <property type="evidence" value="ECO:0007669"/>
    <property type="project" value="UniProtKB-ARBA"/>
</dbReference>
<evidence type="ECO:0000313" key="5">
    <source>
        <dbReference type="Proteomes" id="UP000029614"/>
    </source>
</evidence>
<evidence type="ECO:0000256" key="1">
    <source>
        <dbReference type="ARBA" id="ARBA00022729"/>
    </source>
</evidence>
<reference evidence="4 5" key="1">
    <citation type="submission" date="2014-07" db="EMBL/GenBank/DDBJ databases">
        <authorList>
            <person name="McCorrison J."/>
            <person name="Sanka R."/>
            <person name="Torralba M."/>
            <person name="Gillis M."/>
            <person name="Haft D.H."/>
            <person name="Methe B."/>
            <person name="Sutton G."/>
            <person name="Nelson K.E."/>
        </authorList>
    </citation>
    <scope>NUCLEOTIDE SEQUENCE [LARGE SCALE GENOMIC DNA]</scope>
    <source>
        <strain evidence="4 5">DNF00058</strain>
    </source>
</reference>
<organism evidence="4 5">
    <name type="scientific">Prevotella amnii DNF00058</name>
    <dbReference type="NCBI Taxonomy" id="1401066"/>
    <lineage>
        <taxon>Bacteria</taxon>
        <taxon>Pseudomonadati</taxon>
        <taxon>Bacteroidota</taxon>
        <taxon>Bacteroidia</taxon>
        <taxon>Bacteroidales</taxon>
        <taxon>Prevotellaceae</taxon>
        <taxon>Prevotella</taxon>
    </lineage>
</organism>
<dbReference type="InterPro" id="IPR006558">
    <property type="entry name" value="LamG-like"/>
</dbReference>
<evidence type="ECO:0000259" key="3">
    <source>
        <dbReference type="SMART" id="SM00560"/>
    </source>
</evidence>
<dbReference type="AlphaFoldDB" id="A0A096B328"/>
<feature type="domain" description="LamG-like jellyroll fold" evidence="3">
    <location>
        <begin position="186"/>
        <end position="322"/>
    </location>
</feature>
<dbReference type="InterPro" id="IPR013728">
    <property type="entry name" value="BT_3987-like_N"/>
</dbReference>
<keyword evidence="2" id="KW-1015">Disulfide bond</keyword>
<dbReference type="SMART" id="SM00560">
    <property type="entry name" value="LamGL"/>
    <property type="match status" value="1"/>
</dbReference>
<dbReference type="Gene3D" id="2.60.120.200">
    <property type="match status" value="1"/>
</dbReference>
<proteinExistence type="predicted"/>
<dbReference type="GO" id="GO:0005975">
    <property type="term" value="P:carbohydrate metabolic process"/>
    <property type="evidence" value="ECO:0007669"/>
    <property type="project" value="UniProtKB-ARBA"/>
</dbReference>
<accession>A0A096B328</accession>
<dbReference type="SUPFAM" id="SSF49899">
    <property type="entry name" value="Concanavalin A-like lectins/glucanases"/>
    <property type="match status" value="1"/>
</dbReference>
<dbReference type="RefSeq" id="WP_036853655.1">
    <property type="nucleotide sequence ID" value="NZ_JRNU01000001.1"/>
</dbReference>
<dbReference type="Pfam" id="PF08522">
    <property type="entry name" value="BT_3987-like_N"/>
    <property type="match status" value="1"/>
</dbReference>
<keyword evidence="5" id="KW-1185">Reference proteome</keyword>
<keyword evidence="1" id="KW-0732">Signal</keyword>
<comment type="caution">
    <text evidence="4">The sequence shown here is derived from an EMBL/GenBank/DDBJ whole genome shotgun (WGS) entry which is preliminary data.</text>
</comment>
<evidence type="ECO:0000313" key="4">
    <source>
        <dbReference type="EMBL" id="KGF53321.1"/>
    </source>
</evidence>
<dbReference type="Gene3D" id="2.60.40.1740">
    <property type="entry name" value="hypothetical protein (bacova_03559)"/>
    <property type="match status" value="1"/>
</dbReference>
<name>A0A096B328_9BACT</name>
<dbReference type="OrthoDB" id="1037816at2"/>
<dbReference type="Proteomes" id="UP000029614">
    <property type="component" value="Unassembled WGS sequence"/>
</dbReference>
<dbReference type="PROSITE" id="PS51257">
    <property type="entry name" value="PROKAR_LIPOPROTEIN"/>
    <property type="match status" value="1"/>
</dbReference>
<gene>
    <name evidence="4" type="ORF">HMPREF9302_00050</name>
</gene>
<evidence type="ECO:0000256" key="2">
    <source>
        <dbReference type="ARBA" id="ARBA00023157"/>
    </source>
</evidence>
<dbReference type="InterPro" id="IPR013320">
    <property type="entry name" value="ConA-like_dom_sf"/>
</dbReference>
<sequence>MKKFIKYLPLIVLLFVACQNDKEEYFTNKCFIDAKSMVNETIIKGTIGDVAKTLNLSLARPAEYKVNAEFVVDPSIVNTYNKSYYANAVILPNKCYEVVKGKVTVGVNSVKSTDAIFKFKNLSSLNRDLIYVLPITVKTDDIALLSSSKHYYYVFRAGALINVVADINKNYLTVNWKTASDVEQMQKVTLEALIKVRDFSRLITTVMGIEGQFLFRIGDADRKGNQIQIATNSGNFPAPDASKGLPINKWIHVAMTYDRQSQEMIIYVDGKEQSKVNAGIINVNLNGFGDRAFFIGKSYDNGRYLDGWISEVRVWKVIRTKEEISSHIYSVDPKTDGLVAYWKFDEPSGNIVKDVTGNGNDAIANSNLSWLNVSLPEK</sequence>
<dbReference type="EMBL" id="JRNU01000001">
    <property type="protein sequence ID" value="KGF53321.1"/>
    <property type="molecule type" value="Genomic_DNA"/>
</dbReference>
<dbReference type="Pfam" id="PF13385">
    <property type="entry name" value="Laminin_G_3"/>
    <property type="match status" value="1"/>
</dbReference>
<protein>
    <recommendedName>
        <fullName evidence="3">LamG-like jellyroll fold domain-containing protein</fullName>
    </recommendedName>
</protein>